<feature type="region of interest" description="Disordered" evidence="1">
    <location>
        <begin position="114"/>
        <end position="133"/>
    </location>
</feature>
<dbReference type="EMBL" id="LT882682">
    <property type="protein sequence ID" value="SMY26027.1"/>
    <property type="molecule type" value="Genomic_DNA"/>
</dbReference>
<protein>
    <submittedName>
        <fullName evidence="2">Uncharacterized protein</fullName>
    </submittedName>
</protein>
<name>A0A1Y6LNN1_ZYMTR</name>
<dbReference type="AlphaFoldDB" id="A0A1Y6LNN1"/>
<evidence type="ECO:0000313" key="3">
    <source>
        <dbReference type="Proteomes" id="UP000215453"/>
    </source>
</evidence>
<evidence type="ECO:0000313" key="2">
    <source>
        <dbReference type="EMBL" id="SMY26027.1"/>
    </source>
</evidence>
<reference evidence="2 3" key="1">
    <citation type="submission" date="2016-10" db="EMBL/GenBank/DDBJ databases">
        <authorList>
            <person name="Varghese N."/>
        </authorList>
    </citation>
    <scope>NUCLEOTIDE SEQUENCE [LARGE SCALE GENOMIC DNA]</scope>
</reference>
<evidence type="ECO:0000256" key="1">
    <source>
        <dbReference type="SAM" id="MobiDB-lite"/>
    </source>
</evidence>
<proteinExistence type="predicted"/>
<accession>A0A1Y6LNN1</accession>
<dbReference type="Proteomes" id="UP000215453">
    <property type="component" value="Chromosome 7"/>
</dbReference>
<sequence length="306" mass="34959">MYGPLLVHNCSTCNYNTTVDPTSTVWIERHTCNYCGTTSRGAQSSDQSNHVTMDSHQQDELAALFAQSMHVSFAPPQQTAVVQQEVIIESLPQQTFDEKTPITYISAHYTHSTHLAPTNHSSPSTSPPPPYASPFPPAMQDTQTMPEAMAQTLLQHSIDPATLLPSQIHLFLHADYEQRLRLLELWRISPPSYAVDQARYEQTTIEAEERQAKMRFEEHLREQAKAFQQLQKHSEEMFDTHEPFHMQQVAEVEPYIVNGYDADQSKHSVDPVYAATAMQDQYGRYEQMRCHADWERMNGGDDEMVM</sequence>
<gene>
    <name evidence="2" type="ORF">ZT1A5_G7469</name>
</gene>
<organism evidence="2 3">
    <name type="scientific">Zymoseptoria tritici ST99CH_1A5</name>
    <dbReference type="NCBI Taxonomy" id="1276529"/>
    <lineage>
        <taxon>Eukaryota</taxon>
        <taxon>Fungi</taxon>
        <taxon>Dikarya</taxon>
        <taxon>Ascomycota</taxon>
        <taxon>Pezizomycotina</taxon>
        <taxon>Dothideomycetes</taxon>
        <taxon>Dothideomycetidae</taxon>
        <taxon>Mycosphaerellales</taxon>
        <taxon>Mycosphaerellaceae</taxon>
        <taxon>Zymoseptoria</taxon>
    </lineage>
</organism>